<evidence type="ECO:0000313" key="1">
    <source>
        <dbReference type="EMBL" id="KAG2510829.1"/>
    </source>
</evidence>
<proteinExistence type="predicted"/>
<protein>
    <submittedName>
        <fullName evidence="1">Uncharacterized protein</fullName>
    </submittedName>
</protein>
<evidence type="ECO:0000313" key="2">
    <source>
        <dbReference type="Proteomes" id="UP000785171"/>
    </source>
</evidence>
<reference evidence="1" key="2">
    <citation type="submission" date="2020-06" db="EMBL/GenBank/DDBJ databases">
        <authorList>
            <person name="Studholme D.J."/>
        </authorList>
    </citation>
    <scope>NUCLEOTIDE SEQUENCE</scope>
    <source>
        <strain evidence="1">NZFS 2646</strain>
    </source>
</reference>
<accession>A0A8T0LLT8</accession>
<organism evidence="1 2">
    <name type="scientific">Phytophthora kernoviae</name>
    <dbReference type="NCBI Taxonomy" id="325452"/>
    <lineage>
        <taxon>Eukaryota</taxon>
        <taxon>Sar</taxon>
        <taxon>Stramenopiles</taxon>
        <taxon>Oomycota</taxon>
        <taxon>Peronosporomycetes</taxon>
        <taxon>Peronosporales</taxon>
        <taxon>Peronosporaceae</taxon>
        <taxon>Phytophthora</taxon>
    </lineage>
</organism>
<comment type="caution">
    <text evidence="1">The sequence shown here is derived from an EMBL/GenBank/DDBJ whole genome shotgun (WGS) entry which is preliminary data.</text>
</comment>
<gene>
    <name evidence="1" type="ORF">JM16_008401</name>
</gene>
<sequence>MYRDKKDVTLDNLLKELQIQRKLNSIEMMWATVKGYVAKYNTSFSLAEVERLARERINNRGGKEWSNYVRHAVVEYLDAADYIPME</sequence>
<dbReference type="AlphaFoldDB" id="A0A8T0LLT8"/>
<reference evidence="1" key="1">
    <citation type="journal article" date="2015" name="Genom Data">
        <title>Genome sequences of six Phytophthora species associated with forests in New Zealand.</title>
        <authorList>
            <person name="Studholme D.J."/>
            <person name="McDougal R.L."/>
            <person name="Sambles C."/>
            <person name="Hansen E."/>
            <person name="Hardy G."/>
            <person name="Grant M."/>
            <person name="Ganley R.J."/>
            <person name="Williams N.M."/>
        </authorList>
    </citation>
    <scope>NUCLEOTIDE SEQUENCE</scope>
    <source>
        <strain evidence="1">NZFS 2646</strain>
    </source>
</reference>
<dbReference type="Proteomes" id="UP000785171">
    <property type="component" value="Unassembled WGS sequence"/>
</dbReference>
<dbReference type="EMBL" id="JPWV03000462">
    <property type="protein sequence ID" value="KAG2510829.1"/>
    <property type="molecule type" value="Genomic_DNA"/>
</dbReference>
<name>A0A8T0LLT8_9STRA</name>